<reference evidence="3" key="1">
    <citation type="submission" date="2024-05" db="EMBL/GenBank/DDBJ databases">
        <authorList>
            <person name="Yang L."/>
            <person name="Pan L."/>
        </authorList>
    </citation>
    <scope>NUCLEOTIDE SEQUENCE</scope>
    <source>
        <strain evidence="3">FCG-7</strain>
    </source>
</reference>
<gene>
    <name evidence="3" type="ORF">ABHF33_06540</name>
</gene>
<dbReference type="SUPFAM" id="SSF51182">
    <property type="entry name" value="RmlC-like cupins"/>
    <property type="match status" value="1"/>
</dbReference>
<name>A0AAU7FE41_9NEIS</name>
<dbReference type="CDD" id="cd06981">
    <property type="entry name" value="cupin_reut_a1446"/>
    <property type="match status" value="1"/>
</dbReference>
<dbReference type="RefSeq" id="WP_348946155.1">
    <property type="nucleotide sequence ID" value="NZ_CP157355.1"/>
</dbReference>
<evidence type="ECO:0000259" key="2">
    <source>
        <dbReference type="Pfam" id="PF07883"/>
    </source>
</evidence>
<accession>A0AAU7FE41</accession>
<dbReference type="InterPro" id="IPR011051">
    <property type="entry name" value="RmlC_Cupin_sf"/>
</dbReference>
<feature type="region of interest" description="Disordered" evidence="1">
    <location>
        <begin position="1"/>
        <end position="23"/>
    </location>
</feature>
<sequence length="158" mass="17618">MSDHPKTSSAHSRYQLDTRAGQEQMPAGLGKVLEILTNTQPERAMPADPPATVRWPMGNLFADAQPPQDGERFEPLHQQAGLLIERIVSSARIAQQEYIQTQDEWVLLLQGEATLEVAGQEITLRTGDYLLIPAQTPHTVRRVSEGALWLAVHYPCQK</sequence>
<proteinExistence type="predicted"/>
<dbReference type="EMBL" id="CP157355">
    <property type="protein sequence ID" value="XBM01918.1"/>
    <property type="molecule type" value="Genomic_DNA"/>
</dbReference>
<evidence type="ECO:0000313" key="3">
    <source>
        <dbReference type="EMBL" id="XBM01918.1"/>
    </source>
</evidence>
<dbReference type="Pfam" id="PF07883">
    <property type="entry name" value="Cupin_2"/>
    <property type="match status" value="1"/>
</dbReference>
<feature type="domain" description="Cupin type-2" evidence="2">
    <location>
        <begin position="100"/>
        <end position="151"/>
    </location>
</feature>
<evidence type="ECO:0000256" key="1">
    <source>
        <dbReference type="SAM" id="MobiDB-lite"/>
    </source>
</evidence>
<dbReference type="InterPro" id="IPR014710">
    <property type="entry name" value="RmlC-like_jellyroll"/>
</dbReference>
<dbReference type="KEGG" id="cmav:ABHF33_06540"/>
<protein>
    <submittedName>
        <fullName evidence="3">Cupin domain-containing protein</fullName>
    </submittedName>
</protein>
<organism evidence="3">
    <name type="scientific">Chitinibacter mangrovi</name>
    <dbReference type="NCBI Taxonomy" id="3153927"/>
    <lineage>
        <taxon>Bacteria</taxon>
        <taxon>Pseudomonadati</taxon>
        <taxon>Pseudomonadota</taxon>
        <taxon>Betaproteobacteria</taxon>
        <taxon>Neisseriales</taxon>
        <taxon>Chitinibacteraceae</taxon>
        <taxon>Chitinibacter</taxon>
    </lineage>
</organism>
<dbReference type="InterPro" id="IPR013096">
    <property type="entry name" value="Cupin_2"/>
</dbReference>
<dbReference type="Gene3D" id="2.60.120.10">
    <property type="entry name" value="Jelly Rolls"/>
    <property type="match status" value="1"/>
</dbReference>
<dbReference type="AlphaFoldDB" id="A0AAU7FE41"/>